<reference evidence="3" key="1">
    <citation type="submission" date="2023-07" db="EMBL/GenBank/DDBJ databases">
        <title>Sorghum-associated microbial communities from plants grown in Nebraska, USA.</title>
        <authorList>
            <person name="Schachtman D."/>
        </authorList>
    </citation>
    <scope>NUCLEOTIDE SEQUENCE</scope>
    <source>
        <strain evidence="3">DS1061</strain>
    </source>
</reference>
<dbReference type="PRINTS" id="PR00420">
    <property type="entry name" value="RNGMNOXGNASE"/>
</dbReference>
<dbReference type="Gene3D" id="3.50.50.60">
    <property type="entry name" value="FAD/NAD(P)-binding domain"/>
    <property type="match status" value="1"/>
</dbReference>
<dbReference type="EMBL" id="JAURTK010000017">
    <property type="protein sequence ID" value="MDP9651228.1"/>
    <property type="molecule type" value="Genomic_DNA"/>
</dbReference>
<accession>A0AB73IMI9</accession>
<dbReference type="Gene3D" id="3.30.9.10">
    <property type="entry name" value="D-Amino Acid Oxidase, subunit A, domain 2"/>
    <property type="match status" value="1"/>
</dbReference>
<feature type="domain" description="FAD dependent oxidoreductase" evidence="2">
    <location>
        <begin position="34"/>
        <end position="385"/>
    </location>
</feature>
<evidence type="ECO:0000313" key="4">
    <source>
        <dbReference type="Proteomes" id="UP001229486"/>
    </source>
</evidence>
<name>A0AB73IMI9_9BURK</name>
<dbReference type="PANTHER" id="PTHR13847:SF281">
    <property type="entry name" value="FAD DEPENDENT OXIDOREDUCTASE DOMAIN-CONTAINING PROTEIN"/>
    <property type="match status" value="1"/>
</dbReference>
<evidence type="ECO:0000313" key="3">
    <source>
        <dbReference type="EMBL" id="MDP9651228.1"/>
    </source>
</evidence>
<protein>
    <submittedName>
        <fullName evidence="3">Glycine/D-amino acid oxidase-like deaminating enzyme</fullName>
    </submittedName>
</protein>
<sequence>MLAGEALRFPRSLWVETVARIPMCEPLRGSLDVDVAIVGAGFTGLSTAIHLAERGISSIVLDAAQPGWGASGRNNGQVIAGLKQDPDVVQSIWPGAEGRKLIDFASEAPSRVFDLIRRFGIDCSATNAGWIQPAYNETGRRAIIRRFNAWRSLGVDATLIHGTELSDLLGTNRYVLGWMDPRGGSVHPLSYVRGLNQVALSLGVRVFGDTKVERVMRVGEQYIVMCPEGSVTARHVVIATAAYSEDIVPGLKQSFVAVRTAQVATRPLSPNMRDKILPGGHVASDTRQLLTSFRQSPDGRLVMGGAGATAGVNHAGIVPYLRAAGEDLFGSLGKLHWEFEWSGYFAVTTDHLPHIHEPTPNMVVAVGCNGRGIAISTSIGIEMARYIADRDAAQLSIPLTGIGKVPFHRYRSLGVGIATRIKRIQDRFG</sequence>
<dbReference type="AlphaFoldDB" id="A0AB73IMI9"/>
<dbReference type="PANTHER" id="PTHR13847">
    <property type="entry name" value="SARCOSINE DEHYDROGENASE-RELATED"/>
    <property type="match status" value="1"/>
</dbReference>
<dbReference type="Proteomes" id="UP001229486">
    <property type="component" value="Unassembled WGS sequence"/>
</dbReference>
<keyword evidence="1" id="KW-0560">Oxidoreductase</keyword>
<dbReference type="RefSeq" id="WP_392395885.1">
    <property type="nucleotide sequence ID" value="NZ_JAURTK010000017.1"/>
</dbReference>
<gene>
    <name evidence="3" type="ORF">J2793_006703</name>
</gene>
<organism evidence="3 4">
    <name type="scientific">Paraburkholderia caledonica</name>
    <dbReference type="NCBI Taxonomy" id="134536"/>
    <lineage>
        <taxon>Bacteria</taxon>
        <taxon>Pseudomonadati</taxon>
        <taxon>Pseudomonadota</taxon>
        <taxon>Betaproteobacteria</taxon>
        <taxon>Burkholderiales</taxon>
        <taxon>Burkholderiaceae</taxon>
        <taxon>Paraburkholderia</taxon>
    </lineage>
</organism>
<dbReference type="SUPFAM" id="SSF51905">
    <property type="entry name" value="FAD/NAD(P)-binding domain"/>
    <property type="match status" value="1"/>
</dbReference>
<evidence type="ECO:0000256" key="1">
    <source>
        <dbReference type="ARBA" id="ARBA00023002"/>
    </source>
</evidence>
<dbReference type="InterPro" id="IPR036188">
    <property type="entry name" value="FAD/NAD-bd_sf"/>
</dbReference>
<dbReference type="Pfam" id="PF01266">
    <property type="entry name" value="DAO"/>
    <property type="match status" value="1"/>
</dbReference>
<dbReference type="GO" id="GO:0016491">
    <property type="term" value="F:oxidoreductase activity"/>
    <property type="evidence" value="ECO:0007669"/>
    <property type="project" value="UniProtKB-KW"/>
</dbReference>
<dbReference type="InterPro" id="IPR006076">
    <property type="entry name" value="FAD-dep_OxRdtase"/>
</dbReference>
<comment type="caution">
    <text evidence="3">The sequence shown here is derived from an EMBL/GenBank/DDBJ whole genome shotgun (WGS) entry which is preliminary data.</text>
</comment>
<proteinExistence type="predicted"/>
<evidence type="ECO:0000259" key="2">
    <source>
        <dbReference type="Pfam" id="PF01266"/>
    </source>
</evidence>
<dbReference type="GO" id="GO:0005737">
    <property type="term" value="C:cytoplasm"/>
    <property type="evidence" value="ECO:0007669"/>
    <property type="project" value="TreeGrafter"/>
</dbReference>